<dbReference type="InterPro" id="IPR025110">
    <property type="entry name" value="AMP-bd_C"/>
</dbReference>
<dbReference type="PANTHER" id="PTHR43201">
    <property type="entry name" value="ACYL-COA SYNTHETASE"/>
    <property type="match status" value="1"/>
</dbReference>
<dbReference type="Proteomes" id="UP001157974">
    <property type="component" value="Unassembled WGS sequence"/>
</dbReference>
<accession>A0AAV8URZ9</accession>
<evidence type="ECO:0008006" key="6">
    <source>
        <dbReference type="Google" id="ProtNLM"/>
    </source>
</evidence>
<dbReference type="SUPFAM" id="SSF56801">
    <property type="entry name" value="Acetyl-CoA synthetase-like"/>
    <property type="match status" value="1"/>
</dbReference>
<feature type="domain" description="AMP-binding enzyme C-terminal" evidence="3">
    <location>
        <begin position="428"/>
        <end position="504"/>
    </location>
</feature>
<dbReference type="AlphaFoldDB" id="A0AAV8URZ9"/>
<sequence length="518" mass="57771">MSRAGSVRRLYRTASELQGAKRIHCRGKSFSYLDLTNRAEALAGTLGPLLSRYRNGGADQPRVAYCVPETFPYLVAQFSSWMSSATAVPIHPKFPAAETDHVVGDSDPSAIICTESTKPTSEMVAKSRSIPLVEISEDDGAVVGKRTPSTGPQDISQAGDEAMLIYTSGTTGKPKGVVWTHKMVDYQAETMSTAWGWKRSDRILLFLPLDHVHGIMNIAGCAVWNGAELDMMEVFDQQEAWSRIRSSSPPTVFMAVPTVYARMIRAFEQSPDQKSREAASRLRLCVSGSAALQTTYFRKWEEITGQRILERYGMSEVGMALSNPYEEERREGWVGKAFPGVQTRILDPETGARQLERGAASGELLLSGPGVFTKYWRNDEATQKSFTDDGFFKTGDIVERDSEDWFRILGRKSIDIIKSAGFKISALEVERQLLEHENIAEVAVVGLPSEEFGQVVGAMIVLEDMSKPMSERDLLEWSAARIARFKVPRVWKYEAKIPRNDMGKIVKKEVVEMMIRDL</sequence>
<name>A0AAV8URZ9_9RHOD</name>
<dbReference type="Gene3D" id="3.30.300.30">
    <property type="match status" value="1"/>
</dbReference>
<dbReference type="GO" id="GO:0006631">
    <property type="term" value="P:fatty acid metabolic process"/>
    <property type="evidence" value="ECO:0007669"/>
    <property type="project" value="TreeGrafter"/>
</dbReference>
<protein>
    <recommendedName>
        <fullName evidence="6">AMP-dependent synthetase/ligase domain-containing protein</fullName>
    </recommendedName>
</protein>
<evidence type="ECO:0000259" key="2">
    <source>
        <dbReference type="Pfam" id="PF00501"/>
    </source>
</evidence>
<dbReference type="Pfam" id="PF13193">
    <property type="entry name" value="AMP-binding_C"/>
    <property type="match status" value="1"/>
</dbReference>
<evidence type="ECO:0000313" key="5">
    <source>
        <dbReference type="Proteomes" id="UP001157974"/>
    </source>
</evidence>
<dbReference type="PROSITE" id="PS00455">
    <property type="entry name" value="AMP_BINDING"/>
    <property type="match status" value="1"/>
</dbReference>
<gene>
    <name evidence="4" type="ORF">NDN08_000567</name>
</gene>
<dbReference type="InterPro" id="IPR000873">
    <property type="entry name" value="AMP-dep_synth/lig_dom"/>
</dbReference>
<dbReference type="EMBL" id="JAMWBK010000006">
    <property type="protein sequence ID" value="KAJ8904037.1"/>
    <property type="molecule type" value="Genomic_DNA"/>
</dbReference>
<evidence type="ECO:0000313" key="4">
    <source>
        <dbReference type="EMBL" id="KAJ8904037.1"/>
    </source>
</evidence>
<comment type="similarity">
    <text evidence="1">Belongs to the ATP-dependent AMP-binding enzyme family.</text>
</comment>
<comment type="caution">
    <text evidence="4">The sequence shown here is derived from an EMBL/GenBank/DDBJ whole genome shotgun (WGS) entry which is preliminary data.</text>
</comment>
<evidence type="ECO:0000256" key="1">
    <source>
        <dbReference type="ARBA" id="ARBA00006432"/>
    </source>
</evidence>
<evidence type="ECO:0000259" key="3">
    <source>
        <dbReference type="Pfam" id="PF13193"/>
    </source>
</evidence>
<keyword evidence="5" id="KW-1185">Reference proteome</keyword>
<dbReference type="InterPro" id="IPR042099">
    <property type="entry name" value="ANL_N_sf"/>
</dbReference>
<dbReference type="Gene3D" id="3.40.50.12780">
    <property type="entry name" value="N-terminal domain of ligase-like"/>
    <property type="match status" value="1"/>
</dbReference>
<proteinExistence type="inferred from homology"/>
<dbReference type="InterPro" id="IPR045851">
    <property type="entry name" value="AMP-bd_C_sf"/>
</dbReference>
<dbReference type="Pfam" id="PF00501">
    <property type="entry name" value="AMP-binding"/>
    <property type="match status" value="1"/>
</dbReference>
<dbReference type="InterPro" id="IPR020845">
    <property type="entry name" value="AMP-binding_CS"/>
</dbReference>
<feature type="domain" description="AMP-dependent synthetase/ligase" evidence="2">
    <location>
        <begin position="18"/>
        <end position="376"/>
    </location>
</feature>
<dbReference type="GO" id="GO:0031956">
    <property type="term" value="F:medium-chain fatty acid-CoA ligase activity"/>
    <property type="evidence" value="ECO:0007669"/>
    <property type="project" value="TreeGrafter"/>
</dbReference>
<dbReference type="PANTHER" id="PTHR43201:SF8">
    <property type="entry name" value="ACYL-COA SYNTHETASE FAMILY MEMBER 3"/>
    <property type="match status" value="1"/>
</dbReference>
<dbReference type="CDD" id="cd05941">
    <property type="entry name" value="MCS"/>
    <property type="match status" value="1"/>
</dbReference>
<reference evidence="4 5" key="1">
    <citation type="journal article" date="2023" name="Nat. Commun.">
        <title>Origin of minicircular mitochondrial genomes in red algae.</title>
        <authorList>
            <person name="Lee Y."/>
            <person name="Cho C.H."/>
            <person name="Lee Y.M."/>
            <person name="Park S.I."/>
            <person name="Yang J.H."/>
            <person name="West J.A."/>
            <person name="Bhattacharya D."/>
            <person name="Yoon H.S."/>
        </authorList>
    </citation>
    <scope>NUCLEOTIDE SEQUENCE [LARGE SCALE GENOMIC DNA]</scope>
    <source>
        <strain evidence="4 5">CCMP1338</strain>
        <tissue evidence="4">Whole cell</tissue>
    </source>
</reference>
<organism evidence="4 5">
    <name type="scientific">Rhodosorus marinus</name>
    <dbReference type="NCBI Taxonomy" id="101924"/>
    <lineage>
        <taxon>Eukaryota</taxon>
        <taxon>Rhodophyta</taxon>
        <taxon>Stylonematophyceae</taxon>
        <taxon>Stylonematales</taxon>
        <taxon>Stylonemataceae</taxon>
        <taxon>Rhodosorus</taxon>
    </lineage>
</organism>